<dbReference type="AlphaFoldDB" id="A0A927GPB9"/>
<dbReference type="EMBL" id="JACWUS010000005">
    <property type="protein sequence ID" value="MBD2829877.1"/>
    <property type="molecule type" value="Genomic_DNA"/>
</dbReference>
<name>A0A927GPB9_STRGL</name>
<organism evidence="2">
    <name type="scientific">Streptomyces globisporus</name>
    <dbReference type="NCBI Taxonomy" id="1908"/>
    <lineage>
        <taxon>Bacteria</taxon>
        <taxon>Bacillati</taxon>
        <taxon>Actinomycetota</taxon>
        <taxon>Actinomycetes</taxon>
        <taxon>Kitasatosporales</taxon>
        <taxon>Streptomycetaceae</taxon>
        <taxon>Streptomyces</taxon>
    </lineage>
</organism>
<sequence>MLGTATNHMLLVAASTKSEAAIGASTTGCPPRALGQKVGTGMTKAPAAGAFVMPVGSGRGQVIPNARSLPSPEKLARIRSLSEALGTRLLPETGPVQANRQNPPLRGRS</sequence>
<protein>
    <submittedName>
        <fullName evidence="2">Uncharacterized protein</fullName>
    </submittedName>
</protein>
<accession>A0A927GPB9</accession>
<feature type="region of interest" description="Disordered" evidence="1">
    <location>
        <begin position="88"/>
        <end position="109"/>
    </location>
</feature>
<evidence type="ECO:0000313" key="2">
    <source>
        <dbReference type="EMBL" id="MBD2829877.1"/>
    </source>
</evidence>
<gene>
    <name evidence="2" type="ORF">ID875_21145</name>
</gene>
<reference evidence="2" key="1">
    <citation type="journal article" date="2020" name="PLoS ONE">
        <title>Isolation and characterization of Streptomyces bacteriophages and Streptomyces strains encoding biosynthetic arsenals: Streptomyces strains and phages for antibiotic discovery.</title>
        <authorList>
            <person name="Montano E.T."/>
            <person name="Nideffer J.F."/>
            <person name="Brumage L."/>
            <person name="Erb M."/>
            <person name="Derman A.I."/>
            <person name="Davis J.P."/>
            <person name="Estrada E."/>
            <person name="Fu S."/>
            <person name="Le D."/>
            <person name="Vuppala A."/>
            <person name="Tran C."/>
            <person name="Luterstein E."/>
            <person name="Lakkaraju S."/>
            <person name="Panchagnula S."/>
            <person name="Ren C."/>
            <person name="Doan J."/>
            <person name="Tran S."/>
            <person name="Soriano J."/>
            <person name="Fujita Y."/>
            <person name="Gutala P."/>
            <person name="Fujii Q."/>
            <person name="Lee M."/>
            <person name="Bui A."/>
            <person name="Villarreal C."/>
            <person name="Shing S.R."/>
            <person name="Kim S."/>
            <person name="Freeman D."/>
            <person name="Racha V."/>
            <person name="Ho A."/>
            <person name="Kumar P."/>
            <person name="Falah K."/>
            <person name="Dawson T."/>
            <person name="Enustun E."/>
            <person name="Prichard A."/>
            <person name="Gomez A."/>
            <person name="Khanna K."/>
            <person name="Trigg S."/>
            <person name="Fernandez L."/>
            <person name="Pogliano K."/>
            <person name="Pogliano J."/>
        </authorList>
    </citation>
    <scope>NUCLEOTIDE SEQUENCE</scope>
    <source>
        <strain evidence="2">QF2</strain>
    </source>
</reference>
<feature type="region of interest" description="Disordered" evidence="1">
    <location>
        <begin position="20"/>
        <end position="40"/>
    </location>
</feature>
<proteinExistence type="predicted"/>
<evidence type="ECO:0000256" key="1">
    <source>
        <dbReference type="SAM" id="MobiDB-lite"/>
    </source>
</evidence>
<comment type="caution">
    <text evidence="2">The sequence shown here is derived from an EMBL/GenBank/DDBJ whole genome shotgun (WGS) entry which is preliminary data.</text>
</comment>